<comment type="caution">
    <text evidence="8">The sequence shown here is derived from an EMBL/GenBank/DDBJ whole genome shotgun (WGS) entry which is preliminary data.</text>
</comment>
<proteinExistence type="predicted"/>
<feature type="domain" description="DUF4806" evidence="7">
    <location>
        <begin position="1323"/>
        <end position="1410"/>
    </location>
</feature>
<feature type="domain" description="DUF4806" evidence="7">
    <location>
        <begin position="1514"/>
        <end position="1603"/>
    </location>
</feature>
<keyword evidence="3" id="KW-0862">Zinc</keyword>
<evidence type="ECO:0000313" key="9">
    <source>
        <dbReference type="Proteomes" id="UP001562425"/>
    </source>
</evidence>
<feature type="compositionally biased region" description="Basic and acidic residues" evidence="5">
    <location>
        <begin position="1149"/>
        <end position="1164"/>
    </location>
</feature>
<dbReference type="Gene3D" id="2.20.25.240">
    <property type="match status" value="5"/>
</dbReference>
<feature type="compositionally biased region" description="Low complexity" evidence="5">
    <location>
        <begin position="834"/>
        <end position="843"/>
    </location>
</feature>
<dbReference type="InterPro" id="IPR007588">
    <property type="entry name" value="Znf_FLYWCH"/>
</dbReference>
<dbReference type="Pfam" id="PF04500">
    <property type="entry name" value="FLYWCH"/>
    <property type="match status" value="5"/>
</dbReference>
<reference evidence="8 9" key="1">
    <citation type="submission" date="2024-05" db="EMBL/GenBank/DDBJ databases">
        <title>Culex pipiens pipiens assembly and annotation.</title>
        <authorList>
            <person name="Alout H."/>
            <person name="Durand T."/>
        </authorList>
    </citation>
    <scope>NUCLEOTIDE SEQUENCE [LARGE SCALE GENOMIC DNA]</scope>
    <source>
        <strain evidence="8">HA-2024</strain>
        <tissue evidence="8">Whole body</tissue>
    </source>
</reference>
<feature type="domain" description="FLYWCH-type" evidence="6">
    <location>
        <begin position="294"/>
        <end position="357"/>
    </location>
</feature>
<keyword evidence="2" id="KW-0863">Zinc-finger</keyword>
<feature type="domain" description="DUF4806" evidence="7">
    <location>
        <begin position="1680"/>
        <end position="1768"/>
    </location>
</feature>
<evidence type="ECO:0000256" key="3">
    <source>
        <dbReference type="ARBA" id="ARBA00022833"/>
    </source>
</evidence>
<feature type="domain" description="FLYWCH-type" evidence="6">
    <location>
        <begin position="3"/>
        <end position="62"/>
    </location>
</feature>
<feature type="domain" description="FLYWCH-type" evidence="6">
    <location>
        <begin position="568"/>
        <end position="622"/>
    </location>
</feature>
<gene>
    <name evidence="8" type="ORF">pipiens_005965</name>
</gene>
<dbReference type="Proteomes" id="UP001562425">
    <property type="component" value="Unassembled WGS sequence"/>
</dbReference>
<evidence type="ECO:0000256" key="2">
    <source>
        <dbReference type="ARBA" id="ARBA00022771"/>
    </source>
</evidence>
<keyword evidence="9" id="KW-1185">Reference proteome</keyword>
<keyword evidence="1" id="KW-0479">Metal-binding</keyword>
<evidence type="ECO:0000259" key="6">
    <source>
        <dbReference type="Pfam" id="PF04500"/>
    </source>
</evidence>
<feature type="compositionally biased region" description="Basic and acidic residues" evidence="5">
    <location>
        <begin position="167"/>
        <end position="178"/>
    </location>
</feature>
<dbReference type="GO" id="GO:0008270">
    <property type="term" value="F:zinc ion binding"/>
    <property type="evidence" value="ECO:0007669"/>
    <property type="project" value="UniProtKB-KW"/>
</dbReference>
<dbReference type="InterPro" id="IPR032071">
    <property type="entry name" value="DUF4806"/>
</dbReference>
<feature type="region of interest" description="Disordered" evidence="5">
    <location>
        <begin position="133"/>
        <end position="191"/>
    </location>
</feature>
<evidence type="ECO:0000256" key="5">
    <source>
        <dbReference type="SAM" id="MobiDB-lite"/>
    </source>
</evidence>
<evidence type="ECO:0000256" key="1">
    <source>
        <dbReference type="ARBA" id="ARBA00022723"/>
    </source>
</evidence>
<protein>
    <submittedName>
        <fullName evidence="8">Uncharacterized protein</fullName>
    </submittedName>
</protein>
<organism evidence="8 9">
    <name type="scientific">Culex pipiens pipiens</name>
    <name type="common">Northern house mosquito</name>
    <dbReference type="NCBI Taxonomy" id="38569"/>
    <lineage>
        <taxon>Eukaryota</taxon>
        <taxon>Metazoa</taxon>
        <taxon>Ecdysozoa</taxon>
        <taxon>Arthropoda</taxon>
        <taxon>Hexapoda</taxon>
        <taxon>Insecta</taxon>
        <taxon>Pterygota</taxon>
        <taxon>Neoptera</taxon>
        <taxon>Endopterygota</taxon>
        <taxon>Diptera</taxon>
        <taxon>Nematocera</taxon>
        <taxon>Culicoidea</taxon>
        <taxon>Culicidae</taxon>
        <taxon>Culicinae</taxon>
        <taxon>Culicini</taxon>
        <taxon>Culex</taxon>
        <taxon>Culex</taxon>
    </lineage>
</organism>
<feature type="domain" description="FLYWCH-type" evidence="6">
    <location>
        <begin position="450"/>
        <end position="511"/>
    </location>
</feature>
<dbReference type="EMBL" id="JBEHCU010002596">
    <property type="protein sequence ID" value="KAL1402705.1"/>
    <property type="molecule type" value="Genomic_DNA"/>
</dbReference>
<evidence type="ECO:0000313" key="8">
    <source>
        <dbReference type="EMBL" id="KAL1402705.1"/>
    </source>
</evidence>
<feature type="coiled-coil region" evidence="4">
    <location>
        <begin position="985"/>
        <end position="1012"/>
    </location>
</feature>
<keyword evidence="4" id="KW-0175">Coiled coil</keyword>
<evidence type="ECO:0000256" key="4">
    <source>
        <dbReference type="SAM" id="Coils"/>
    </source>
</evidence>
<evidence type="ECO:0000259" key="7">
    <source>
        <dbReference type="Pfam" id="PF16064"/>
    </source>
</evidence>
<name>A0ABD1DSP7_CULPP</name>
<feature type="domain" description="FLYWCH-type" evidence="6">
    <location>
        <begin position="364"/>
        <end position="426"/>
    </location>
</feature>
<dbReference type="Pfam" id="PF16064">
    <property type="entry name" value="DUF4806"/>
    <property type="match status" value="6"/>
</dbReference>
<feature type="domain" description="DUF4806" evidence="7">
    <location>
        <begin position="848"/>
        <end position="936"/>
    </location>
</feature>
<feature type="domain" description="DUF4806" evidence="7">
    <location>
        <begin position="1020"/>
        <end position="1111"/>
    </location>
</feature>
<feature type="domain" description="DUF4806" evidence="7">
    <location>
        <begin position="1184"/>
        <end position="1271"/>
    </location>
</feature>
<sequence length="1816" mass="209703">MVTARGTVQLVLNGFPFTKLNVRKNMIFWACCQAKPLNCTARITTYRGSKEGSFAMRGEHNHQIIKERRKAGDRKKLLEERERERAQCDSTDRDIKFMICGKSRKLFIDGFSFTRKVLANKLHHLGVLPGEAVGLQGGRHKLPGRQQGDRPGRAQSRNRNGAAKARPAKDPHGGEKTGADQPEGNESTESDSIQWICAQSKTLECNVRAKTARDKTRKLLHIQGFHNHKIITERRKSESIKALVEQRKKELEERRMRLSGFCSAVALTNPFFQLCIFSHASRTSENGNEPQVQYTISSRGTPLLLLDGFTFTRDKVRNSVTSWRCSQHRTLSCKARANAVRDRSGQKKIVIKYSHNHPLVLTYSVSRRGRQQICFEGHSFEVEKVRRGSTSWRCCQAKPLKCKARIIERSVNEIPEYEIVRSEHNHEIITQRRVRGALKQFHSTDHKVQYVMSARGGLQLSIDGYRFTRERLKGSSIEYRCVHYKPLGCKARARSDKSISQLRVIESVHNHPLQMDRRGPGALRKLLEHRKAENRQKPLAVMRIVSPQRNYRRAKLEKSTEPYCYNSRGNLVFERYGFSKTSAHGSGNVVYWRCTGYRKHKCKATLKTQNKDLYVINARHSHEPNARGSVFPAALPIWQESNMTPTVRRLEVHKLILTKVKLKRKPKVAPPLPAPKPVPEETFADPTYVIDPDPATVSVHDKTVKVAAEFIVKQLSNGHTLMLLKRARVRGFCVNCIRTIQDPAYKKRLDKNHCLLCKALFKIGNRNSLKLYYEGNFYNLNKILKLQKRIFYLQKVSGEFELLGKDPVRPRIETLQRDLDTLKSALPTKPPSSPSSANASLNTTNCHVDGFTFPLMEKSEIERLEEAVRENPYIRDQYVEFLHHKKPRNMTLVQFLPMVFADEALISYNLHGSHASGKSKVSMKGYFIFSSCILEAFDSEGLEMNELCNQLAIAIKQSPVVPVRLMNMKKELQRLTLKVRNEAPEEESLAKIRALRRELKTLDDEFRQFTAATPTSKPRVRGFMFPINNEDDLERLESTVITNPQIRNQYIDYLAFIKPVRQSVQQTFSKFFTDQCMTNYNWHGLEKVSYPRTPKRPMQKYEIFNSCMIEAWQSHGIDQEMLVEQLKKAVYAISRRRYTKNQAIRKKNRLNEETPPKPDKKKQDLLQYLRPFQRPEQPRRKVAVEGFTFPLLTGEEVERLEESVRTNEGIREQYVALLAERKPRHMDVVEAFSKFFTDECMATYAWHGCKNAKFPRKPMKTMEIFTTCMIEGWTRHGVTSYDTLSVLLIKVLNKIAGRRHNKQLIADLLGSTEEVKRLAEVKVTGFSFPLFCEEDVERLERTVRQNQLVRQEYVKYLTSAKQPHEPVKTCFSKIFSDLSLYNYSMAASENGQSKKDMQNYDIFTGCMLDAWRKHGLTKATLGDCLRQVVSELDERRRETGRNRRKRSNLIQMMLLKEQIFIIKQKRGSKTHRFTIEPVDDSKPQLIVQVEDDGEGDDDDDAEVEIAEVGFIDAVDGFRFPITSEQKLEQLEEVVRHSSIVRQQYIDLLRKQIALVSNPTVALLKLFHDKALQNYNYSGRCNFSGDKKKAMKQYRIFVECINEAWGAFDSCENLRIGICKAITIVNNRKRGARFLPEEILDLQHRIALLRHERNAGRKLAQLRAKLEALRRGFQKVDFVGVRGFTFPLDSVNEVDQLEIAVREDPIVRKQYIAFLSSHKNSFNPVSVTFPVLFSDETISQYSLVDRQHSKFKKIGLKNYMVFYDCLQEAWQDVGVSQIKLDRLLQEYVRKTTHKVVVRTSRERSKAQSAAEEVESSE</sequence>
<feature type="region of interest" description="Disordered" evidence="5">
    <location>
        <begin position="1142"/>
        <end position="1164"/>
    </location>
</feature>
<feature type="region of interest" description="Disordered" evidence="5">
    <location>
        <begin position="823"/>
        <end position="843"/>
    </location>
</feature>
<accession>A0ABD1DSP7</accession>